<evidence type="ECO:0000256" key="9">
    <source>
        <dbReference type="SAM" id="SignalP"/>
    </source>
</evidence>
<dbReference type="NCBIfam" id="NF008602">
    <property type="entry name" value="PRK11570.1"/>
    <property type="match status" value="1"/>
</dbReference>
<dbReference type="Pfam" id="PF01346">
    <property type="entry name" value="FKBP_N"/>
    <property type="match status" value="1"/>
</dbReference>
<dbReference type="HOGENOM" id="CLU_013615_0_1_7"/>
<organism evidence="11 12">
    <name type="scientific">Pseudobdellovibrio exovorus JSS</name>
    <dbReference type="NCBI Taxonomy" id="1184267"/>
    <lineage>
        <taxon>Bacteria</taxon>
        <taxon>Pseudomonadati</taxon>
        <taxon>Bdellovibrionota</taxon>
        <taxon>Bdellovibrionia</taxon>
        <taxon>Bdellovibrionales</taxon>
        <taxon>Pseudobdellovibrionaceae</taxon>
        <taxon>Pseudobdellovibrio</taxon>
    </lineage>
</organism>
<evidence type="ECO:0000313" key="11">
    <source>
        <dbReference type="EMBL" id="AGH95153.1"/>
    </source>
</evidence>
<dbReference type="OrthoDB" id="5291068at2"/>
<keyword evidence="5 6" id="KW-0413">Isomerase</keyword>
<keyword evidence="4 6" id="KW-0697">Rotamase</keyword>
<evidence type="ECO:0000313" key="12">
    <source>
        <dbReference type="Proteomes" id="UP000012040"/>
    </source>
</evidence>
<dbReference type="FunFam" id="3.10.50.40:FF:000004">
    <property type="entry name" value="Peptidyl-prolyl cis-trans isomerase"/>
    <property type="match status" value="1"/>
</dbReference>
<dbReference type="InterPro" id="IPR036944">
    <property type="entry name" value="PPIase_FKBP_N_sf"/>
</dbReference>
<accession>M4V7H1</accession>
<name>M4V7H1_9BACT</name>
<dbReference type="EC" id="5.2.1.8" evidence="7"/>
<dbReference type="PRINTS" id="PR01730">
    <property type="entry name" value="INFPOTNTIATR"/>
</dbReference>
<evidence type="ECO:0000256" key="6">
    <source>
        <dbReference type="PROSITE-ProRule" id="PRU00277"/>
    </source>
</evidence>
<comment type="catalytic activity">
    <reaction evidence="1 6 7">
        <text>[protein]-peptidylproline (omega=180) = [protein]-peptidylproline (omega=0)</text>
        <dbReference type="Rhea" id="RHEA:16237"/>
        <dbReference type="Rhea" id="RHEA-COMP:10747"/>
        <dbReference type="Rhea" id="RHEA-COMP:10748"/>
        <dbReference type="ChEBI" id="CHEBI:83833"/>
        <dbReference type="ChEBI" id="CHEBI:83834"/>
        <dbReference type="EC" id="5.2.1.8"/>
    </reaction>
</comment>
<keyword evidence="3 9" id="KW-0732">Signal</keyword>
<dbReference type="InterPro" id="IPR001179">
    <property type="entry name" value="PPIase_FKBP_dom"/>
</dbReference>
<dbReference type="RefSeq" id="WP_015469643.1">
    <property type="nucleotide sequence ID" value="NC_020813.1"/>
</dbReference>
<evidence type="ECO:0000256" key="5">
    <source>
        <dbReference type="ARBA" id="ARBA00023235"/>
    </source>
</evidence>
<dbReference type="eggNOG" id="COG0545">
    <property type="taxonomic scope" value="Bacteria"/>
</dbReference>
<dbReference type="STRING" id="1184267.A11Q_937"/>
<dbReference type="PANTHER" id="PTHR43811:SF19">
    <property type="entry name" value="39 KDA FK506-BINDING NUCLEAR PROTEIN"/>
    <property type="match status" value="1"/>
</dbReference>
<dbReference type="GO" id="GO:0016020">
    <property type="term" value="C:membrane"/>
    <property type="evidence" value="ECO:0007669"/>
    <property type="project" value="InterPro"/>
</dbReference>
<feature type="chain" id="PRO_5004060016" description="Peptidyl-prolyl cis-trans isomerase" evidence="9">
    <location>
        <begin position="19"/>
        <end position="234"/>
    </location>
</feature>
<dbReference type="Pfam" id="PF00254">
    <property type="entry name" value="FKBP_C"/>
    <property type="match status" value="1"/>
</dbReference>
<protein>
    <recommendedName>
        <fullName evidence="7">Peptidyl-prolyl cis-trans isomerase</fullName>
        <ecNumber evidence="7">5.2.1.8</ecNumber>
    </recommendedName>
</protein>
<proteinExistence type="inferred from homology"/>
<dbReference type="Gene3D" id="3.10.50.40">
    <property type="match status" value="1"/>
</dbReference>
<dbReference type="PATRIC" id="fig|1184267.3.peg.952"/>
<dbReference type="GO" id="GO:0006457">
    <property type="term" value="P:protein folding"/>
    <property type="evidence" value="ECO:0007669"/>
    <property type="project" value="InterPro"/>
</dbReference>
<evidence type="ECO:0000256" key="2">
    <source>
        <dbReference type="ARBA" id="ARBA00006577"/>
    </source>
</evidence>
<feature type="signal peptide" evidence="9">
    <location>
        <begin position="1"/>
        <end position="18"/>
    </location>
</feature>
<reference evidence="11 12" key="1">
    <citation type="journal article" date="2013" name="ISME J.">
        <title>By their genes ye shall know them: genomic signatures of predatory bacteria.</title>
        <authorList>
            <person name="Pasternak Z."/>
            <person name="Pietrokovski S."/>
            <person name="Rotem O."/>
            <person name="Gophna U."/>
            <person name="Lurie-Weinberger M.N."/>
            <person name="Jurkevitch E."/>
        </authorList>
    </citation>
    <scope>NUCLEOTIDE SEQUENCE [LARGE SCALE GENOMIC DNA]</scope>
    <source>
        <strain evidence="11 12">JSS</strain>
    </source>
</reference>
<evidence type="ECO:0000256" key="1">
    <source>
        <dbReference type="ARBA" id="ARBA00000971"/>
    </source>
</evidence>
<dbReference type="InterPro" id="IPR046357">
    <property type="entry name" value="PPIase_dom_sf"/>
</dbReference>
<dbReference type="PROSITE" id="PS51257">
    <property type="entry name" value="PROKAR_LIPOPROTEIN"/>
    <property type="match status" value="1"/>
</dbReference>
<dbReference type="GO" id="GO:0003755">
    <property type="term" value="F:peptidyl-prolyl cis-trans isomerase activity"/>
    <property type="evidence" value="ECO:0007669"/>
    <property type="project" value="UniProtKB-UniRule"/>
</dbReference>
<dbReference type="Proteomes" id="UP000012040">
    <property type="component" value="Chromosome"/>
</dbReference>
<dbReference type="Gene3D" id="1.10.287.460">
    <property type="entry name" value="Peptidyl-prolyl cis-trans isomerase, FKBP-type, N-terminal domain"/>
    <property type="match status" value="1"/>
</dbReference>
<dbReference type="SUPFAM" id="SSF54534">
    <property type="entry name" value="FKBP-like"/>
    <property type="match status" value="1"/>
</dbReference>
<dbReference type="PROSITE" id="PS50059">
    <property type="entry name" value="FKBP_PPIASE"/>
    <property type="match status" value="1"/>
</dbReference>
<evidence type="ECO:0000256" key="7">
    <source>
        <dbReference type="RuleBase" id="RU003915"/>
    </source>
</evidence>
<dbReference type="PANTHER" id="PTHR43811">
    <property type="entry name" value="FKBP-TYPE PEPTIDYL-PROLYL CIS-TRANS ISOMERASE FKPA"/>
    <property type="match status" value="1"/>
</dbReference>
<comment type="similarity">
    <text evidence="2 7">Belongs to the FKBP-type PPIase family.</text>
</comment>
<dbReference type="InterPro" id="IPR008104">
    <property type="entry name" value="INFPOTNTIATR"/>
</dbReference>
<dbReference type="InterPro" id="IPR000774">
    <property type="entry name" value="PPIase_FKBP_N"/>
</dbReference>
<evidence type="ECO:0000256" key="8">
    <source>
        <dbReference type="SAM" id="MobiDB-lite"/>
    </source>
</evidence>
<evidence type="ECO:0000256" key="3">
    <source>
        <dbReference type="ARBA" id="ARBA00022729"/>
    </source>
</evidence>
<keyword evidence="12" id="KW-1185">Reference proteome</keyword>
<dbReference type="EMBL" id="CP003537">
    <property type="protein sequence ID" value="AGH95153.1"/>
    <property type="molecule type" value="Genomic_DNA"/>
</dbReference>
<gene>
    <name evidence="11" type="ORF">A11Q_937</name>
</gene>
<evidence type="ECO:0000259" key="10">
    <source>
        <dbReference type="PROSITE" id="PS50059"/>
    </source>
</evidence>
<feature type="domain" description="PPIase FKBP-type" evidence="10">
    <location>
        <begin position="136"/>
        <end position="221"/>
    </location>
</feature>
<feature type="region of interest" description="Disordered" evidence="8">
    <location>
        <begin position="87"/>
        <end position="110"/>
    </location>
</feature>
<dbReference type="AlphaFoldDB" id="M4V7H1"/>
<dbReference type="KEGG" id="bex:A11Q_937"/>
<sequence>MNKILVLAAVGLSITLTACNKADLKSDKGQASYAIGQQIGKNLKSQNIEIDPKTLAASLADATAGKSEMTDEEIQKALMKLQELSMKKQQEETENNKKKSEEFLAKNKSAEGVKETASGLQYSVITEGTGATPKADDMVVCHYTGTLIDGTKFDSSVDRGEPAEFPVSGVIPGWTEALQMMKVGSKYKLFIPPDLAYGPQGRPGIPPNSTLIFEVELLDIVKAEPPAKASKARK</sequence>
<evidence type="ECO:0000256" key="4">
    <source>
        <dbReference type="ARBA" id="ARBA00023110"/>
    </source>
</evidence>